<reference evidence="1" key="1">
    <citation type="submission" date="2024-12" db="EMBL/GenBank/DDBJ databases">
        <title>Comparative genomics and development of molecular markers within Purpureocillium lilacinum and among Purpureocillium species.</title>
        <authorList>
            <person name="Yeh Z.-Y."/>
            <person name="Ni N.-T."/>
            <person name="Lo P.-H."/>
            <person name="Mushyakhwo K."/>
            <person name="Lin C.-F."/>
            <person name="Nai Y.-S."/>
        </authorList>
    </citation>
    <scope>NUCLEOTIDE SEQUENCE</scope>
    <source>
        <strain evidence="1">NCHU-NPUST-175</strain>
    </source>
</reference>
<keyword evidence="2" id="KW-1185">Reference proteome</keyword>
<proteinExistence type="predicted"/>
<evidence type="ECO:0000313" key="1">
    <source>
        <dbReference type="EMBL" id="KAL3955151.1"/>
    </source>
</evidence>
<comment type="caution">
    <text evidence="1">The sequence shown here is derived from an EMBL/GenBank/DDBJ whole genome shotgun (WGS) entry which is preliminary data.</text>
</comment>
<protein>
    <submittedName>
        <fullName evidence="1">Uncharacterized protein</fullName>
    </submittedName>
</protein>
<dbReference type="Proteomes" id="UP001638806">
    <property type="component" value="Unassembled WGS sequence"/>
</dbReference>
<sequence length="158" mass="16555">MHRGPSTSPVAAAMTNAPCLPASGLGQGACLDPFAVPRRDGRDGPLARPLAGIVPQVSRSSIQADILVDEPKRDGEMQPSGWPRWIAVGECPQPPPESPPFRPQIGSVVSSVAALWRERPDQHQATALRTHGAQLQLTTSAQGGQCDGPGETVGQESL</sequence>
<accession>A0ACC4DIA3</accession>
<organism evidence="1 2">
    <name type="scientific">Purpureocillium lilacinum</name>
    <name type="common">Paecilomyces lilacinus</name>
    <dbReference type="NCBI Taxonomy" id="33203"/>
    <lineage>
        <taxon>Eukaryota</taxon>
        <taxon>Fungi</taxon>
        <taxon>Dikarya</taxon>
        <taxon>Ascomycota</taxon>
        <taxon>Pezizomycotina</taxon>
        <taxon>Sordariomycetes</taxon>
        <taxon>Hypocreomycetidae</taxon>
        <taxon>Hypocreales</taxon>
        <taxon>Ophiocordycipitaceae</taxon>
        <taxon>Purpureocillium</taxon>
    </lineage>
</organism>
<gene>
    <name evidence="1" type="ORF">ACCO45_010714</name>
</gene>
<dbReference type="EMBL" id="JBGNUJ010000010">
    <property type="protein sequence ID" value="KAL3955151.1"/>
    <property type="molecule type" value="Genomic_DNA"/>
</dbReference>
<evidence type="ECO:0000313" key="2">
    <source>
        <dbReference type="Proteomes" id="UP001638806"/>
    </source>
</evidence>
<name>A0ACC4DIA3_PURLI</name>